<gene>
    <name evidence="2" type="ORF">GR328_15950</name>
</gene>
<evidence type="ECO:0000313" key="3">
    <source>
        <dbReference type="Proteomes" id="UP000436483"/>
    </source>
</evidence>
<sequence length="48" mass="5226">MAVPSSLVTVGSSRPFRRGKARRSEGRDHRRGAGDDVREGAARVRPAH</sequence>
<evidence type="ECO:0000313" key="2">
    <source>
        <dbReference type="EMBL" id="MXQ12924.1"/>
    </source>
</evidence>
<name>A0A7X3MTH8_9HYPH</name>
<dbReference type="RefSeq" id="WP_160885507.1">
    <property type="nucleotide sequence ID" value="NZ_WURB01000011.1"/>
</dbReference>
<reference evidence="2 3" key="1">
    <citation type="submission" date="2019-12" db="EMBL/GenBank/DDBJ databases">
        <authorList>
            <person name="Yuan C.-G."/>
        </authorList>
    </citation>
    <scope>NUCLEOTIDE SEQUENCE [LARGE SCALE GENOMIC DNA]</scope>
    <source>
        <strain evidence="2 3">KCTC 23863</strain>
    </source>
</reference>
<keyword evidence="3" id="KW-1185">Reference proteome</keyword>
<comment type="caution">
    <text evidence="2">The sequence shown here is derived from an EMBL/GenBank/DDBJ whole genome shotgun (WGS) entry which is preliminary data.</text>
</comment>
<dbReference type="AlphaFoldDB" id="A0A7X3MTH8"/>
<reference evidence="2 3" key="2">
    <citation type="submission" date="2020-01" db="EMBL/GenBank/DDBJ databases">
        <title>Microvirga sp. nov., an arsenate reduction bacterium isolated from Tibet hotspring sediments.</title>
        <authorList>
            <person name="Xian W.-D."/>
            <person name="Li W.-J."/>
        </authorList>
    </citation>
    <scope>NUCLEOTIDE SEQUENCE [LARGE SCALE GENOMIC DNA]</scope>
    <source>
        <strain evidence="2 3">KCTC 23863</strain>
    </source>
</reference>
<proteinExistence type="predicted"/>
<accession>A0A7X3MTH8</accession>
<dbReference type="Proteomes" id="UP000436483">
    <property type="component" value="Unassembled WGS sequence"/>
</dbReference>
<dbReference type="EMBL" id="WURB01000011">
    <property type="protein sequence ID" value="MXQ12924.1"/>
    <property type="molecule type" value="Genomic_DNA"/>
</dbReference>
<feature type="compositionally biased region" description="Polar residues" evidence="1">
    <location>
        <begin position="1"/>
        <end position="12"/>
    </location>
</feature>
<feature type="compositionally biased region" description="Basic and acidic residues" evidence="1">
    <location>
        <begin position="22"/>
        <end position="42"/>
    </location>
</feature>
<protein>
    <submittedName>
        <fullName evidence="2">Uncharacterized protein</fullName>
    </submittedName>
</protein>
<feature type="region of interest" description="Disordered" evidence="1">
    <location>
        <begin position="1"/>
        <end position="48"/>
    </location>
</feature>
<organism evidence="2 3">
    <name type="scientific">Microvirga makkahensis</name>
    <dbReference type="NCBI Taxonomy" id="1128670"/>
    <lineage>
        <taxon>Bacteria</taxon>
        <taxon>Pseudomonadati</taxon>
        <taxon>Pseudomonadota</taxon>
        <taxon>Alphaproteobacteria</taxon>
        <taxon>Hyphomicrobiales</taxon>
        <taxon>Methylobacteriaceae</taxon>
        <taxon>Microvirga</taxon>
    </lineage>
</organism>
<evidence type="ECO:0000256" key="1">
    <source>
        <dbReference type="SAM" id="MobiDB-lite"/>
    </source>
</evidence>